<comment type="caution">
    <text evidence="3">The sequence shown here is derived from an EMBL/GenBank/DDBJ whole genome shotgun (WGS) entry which is preliminary data.</text>
</comment>
<dbReference type="InParanoid" id="A0A1X2HF14"/>
<evidence type="ECO:0000313" key="4">
    <source>
        <dbReference type="Proteomes" id="UP000242180"/>
    </source>
</evidence>
<dbReference type="EMBL" id="MCGN01000005">
    <property type="protein sequence ID" value="ORY96896.1"/>
    <property type="molecule type" value="Genomic_DNA"/>
</dbReference>
<keyword evidence="4" id="KW-1185">Reference proteome</keyword>
<gene>
    <name evidence="3" type="ORF">BCR43DRAFT_492459</name>
</gene>
<organism evidence="3 4">
    <name type="scientific">Syncephalastrum racemosum</name>
    <name type="common">Filamentous fungus</name>
    <dbReference type="NCBI Taxonomy" id="13706"/>
    <lineage>
        <taxon>Eukaryota</taxon>
        <taxon>Fungi</taxon>
        <taxon>Fungi incertae sedis</taxon>
        <taxon>Mucoromycota</taxon>
        <taxon>Mucoromycotina</taxon>
        <taxon>Mucoromycetes</taxon>
        <taxon>Mucorales</taxon>
        <taxon>Syncephalastraceae</taxon>
        <taxon>Syncephalastrum</taxon>
    </lineage>
</organism>
<dbReference type="Gene3D" id="1.10.10.60">
    <property type="entry name" value="Homeodomain-like"/>
    <property type="match status" value="1"/>
</dbReference>
<feature type="compositionally biased region" description="Polar residues" evidence="1">
    <location>
        <begin position="71"/>
        <end position="88"/>
    </location>
</feature>
<reference evidence="3 4" key="1">
    <citation type="submission" date="2016-07" db="EMBL/GenBank/DDBJ databases">
        <title>Pervasive Adenine N6-methylation of Active Genes in Fungi.</title>
        <authorList>
            <consortium name="DOE Joint Genome Institute"/>
            <person name="Mondo S.J."/>
            <person name="Dannebaum R.O."/>
            <person name="Kuo R.C."/>
            <person name="Labutti K."/>
            <person name="Haridas S."/>
            <person name="Kuo A."/>
            <person name="Salamov A."/>
            <person name="Ahrendt S.R."/>
            <person name="Lipzen A."/>
            <person name="Sullivan W."/>
            <person name="Andreopoulos W.B."/>
            <person name="Clum A."/>
            <person name="Lindquist E."/>
            <person name="Daum C."/>
            <person name="Ramamoorthy G.K."/>
            <person name="Gryganskyi A."/>
            <person name="Culley D."/>
            <person name="Magnuson J.K."/>
            <person name="James T.Y."/>
            <person name="O'Malley M.A."/>
            <person name="Stajich J.E."/>
            <person name="Spatafora J.W."/>
            <person name="Visel A."/>
            <person name="Grigoriev I.V."/>
        </authorList>
    </citation>
    <scope>NUCLEOTIDE SEQUENCE [LARGE SCALE GENOMIC DNA]</scope>
    <source>
        <strain evidence="3 4">NRRL 2496</strain>
    </source>
</reference>
<name>A0A1X2HF14_SYNRA</name>
<dbReference type="InterPro" id="IPR041188">
    <property type="entry name" value="HTH_ABP1_N"/>
</dbReference>
<protein>
    <recommendedName>
        <fullName evidence="2">ARS-binding protein 1 N-terminal domain-containing protein</fullName>
    </recommendedName>
</protein>
<evidence type="ECO:0000313" key="3">
    <source>
        <dbReference type="EMBL" id="ORY96896.1"/>
    </source>
</evidence>
<feature type="domain" description="ARS-binding protein 1 N-terminal" evidence="2">
    <location>
        <begin position="8"/>
        <end position="57"/>
    </location>
</feature>
<dbReference type="AlphaFoldDB" id="A0A1X2HF14"/>
<dbReference type="SUPFAM" id="SSF46689">
    <property type="entry name" value="Homeodomain-like"/>
    <property type="match status" value="1"/>
</dbReference>
<feature type="region of interest" description="Disordered" evidence="1">
    <location>
        <begin position="58"/>
        <end position="88"/>
    </location>
</feature>
<evidence type="ECO:0000256" key="1">
    <source>
        <dbReference type="SAM" id="MobiDB-lite"/>
    </source>
</evidence>
<proteinExistence type="predicted"/>
<dbReference type="Pfam" id="PF18107">
    <property type="entry name" value="HTH_ABP1_N"/>
    <property type="match status" value="1"/>
</dbReference>
<evidence type="ECO:0000259" key="2">
    <source>
        <dbReference type="Pfam" id="PF18107"/>
    </source>
</evidence>
<dbReference type="Proteomes" id="UP000242180">
    <property type="component" value="Unassembled WGS sequence"/>
</dbReference>
<dbReference type="InterPro" id="IPR009057">
    <property type="entry name" value="Homeodomain-like_sf"/>
</dbReference>
<sequence length="88" mass="10019">MGKNNTTTRLNNEQRLEICSKWKEMHKVWTQKQLATWVHAEYGVDISQAAISKLLKKRDQEGDGNDVEGSINESTNTIFQTPPTKTLS</sequence>
<accession>A0A1X2HF14</accession>